<dbReference type="InterPro" id="IPR013777">
    <property type="entry name" value="A-amylase-like"/>
</dbReference>
<dbReference type="Pfam" id="PF00128">
    <property type="entry name" value="Alpha-amylase"/>
    <property type="match status" value="1"/>
</dbReference>
<evidence type="ECO:0000259" key="16">
    <source>
        <dbReference type="SMART" id="SM00642"/>
    </source>
</evidence>
<comment type="cofactor">
    <cofactor evidence="2">
        <name>Ca(2+)</name>
        <dbReference type="ChEBI" id="CHEBI:29108"/>
    </cofactor>
</comment>
<dbReference type="SUPFAM" id="SSF51011">
    <property type="entry name" value="Glycosyl hydrolase domain"/>
    <property type="match status" value="1"/>
</dbReference>
<feature type="binding site" evidence="15">
    <location>
        <position position="197"/>
    </location>
    <ligand>
        <name>substrate</name>
    </ligand>
</feature>
<keyword evidence="9 14" id="KW-1015">Disulfide bond</keyword>
<keyword evidence="11" id="KW-0119">Carbohydrate metabolism</keyword>
<evidence type="ECO:0000256" key="3">
    <source>
        <dbReference type="ARBA" id="ARBA00008061"/>
    </source>
</evidence>
<dbReference type="InterPro" id="IPR006047">
    <property type="entry name" value="GH13_cat_dom"/>
</dbReference>
<name>A0AA86N4F6_9EUKA</name>
<gene>
    <name evidence="18" type="ORF">HINF_LOCUS15686</name>
    <name evidence="17" type="ORF">HINF_LOCUS236</name>
</gene>
<feature type="site" description="Transition state stabilizer" evidence="13">
    <location>
        <position position="289"/>
    </location>
</feature>
<keyword evidence="7" id="KW-0378">Hydrolase</keyword>
<proteinExistence type="inferred from homology"/>
<evidence type="ECO:0000256" key="10">
    <source>
        <dbReference type="ARBA" id="ARBA00023180"/>
    </source>
</evidence>
<dbReference type="GO" id="GO:0005509">
    <property type="term" value="F:calcium ion binding"/>
    <property type="evidence" value="ECO:0007669"/>
    <property type="project" value="InterPro"/>
</dbReference>
<dbReference type="Proteomes" id="UP001642409">
    <property type="component" value="Unassembled WGS sequence"/>
</dbReference>
<dbReference type="SMART" id="SM00642">
    <property type="entry name" value="Aamy"/>
    <property type="match status" value="1"/>
</dbReference>
<dbReference type="EC" id="3.2.1.1" evidence="4"/>
<dbReference type="PANTHER" id="PTHR10357">
    <property type="entry name" value="ALPHA-AMYLASE FAMILY MEMBER"/>
    <property type="match status" value="1"/>
</dbReference>
<protein>
    <recommendedName>
        <fullName evidence="4">alpha-amylase</fullName>
        <ecNumber evidence="4">3.2.1.1</ecNumber>
    </recommendedName>
</protein>
<evidence type="ECO:0000256" key="14">
    <source>
        <dbReference type="PIRSR" id="PIRSR001024-4"/>
    </source>
</evidence>
<evidence type="ECO:0000256" key="6">
    <source>
        <dbReference type="ARBA" id="ARBA00022729"/>
    </source>
</evidence>
<dbReference type="InterPro" id="IPR013780">
    <property type="entry name" value="Glyco_hydro_b"/>
</dbReference>
<keyword evidence="8" id="KW-0106">Calcium</keyword>
<feature type="binding site" evidence="15">
    <location>
        <position position="44"/>
    </location>
    <ligand>
        <name>substrate</name>
    </ligand>
</feature>
<evidence type="ECO:0000256" key="9">
    <source>
        <dbReference type="ARBA" id="ARBA00023157"/>
    </source>
</evidence>
<evidence type="ECO:0000256" key="1">
    <source>
        <dbReference type="ARBA" id="ARBA00000548"/>
    </source>
</evidence>
<dbReference type="Pfam" id="PF09260">
    <property type="entry name" value="A_amylase_dom_C"/>
    <property type="match status" value="1"/>
</dbReference>
<dbReference type="Gene3D" id="2.60.40.1180">
    <property type="entry name" value="Golgi alpha-mannosidase II"/>
    <property type="match status" value="1"/>
</dbReference>
<evidence type="ECO:0000256" key="12">
    <source>
        <dbReference type="ARBA" id="ARBA00023295"/>
    </source>
</evidence>
<evidence type="ECO:0000256" key="4">
    <source>
        <dbReference type="ARBA" id="ARBA00012595"/>
    </source>
</evidence>
<evidence type="ECO:0000256" key="13">
    <source>
        <dbReference type="PIRSR" id="PIRSR001024-2"/>
    </source>
</evidence>
<comment type="similarity">
    <text evidence="3">Belongs to the glycosyl hydrolase 13 family.</text>
</comment>
<evidence type="ECO:0000256" key="5">
    <source>
        <dbReference type="ARBA" id="ARBA00022723"/>
    </source>
</evidence>
<evidence type="ECO:0000256" key="11">
    <source>
        <dbReference type="ARBA" id="ARBA00023277"/>
    </source>
</evidence>
<dbReference type="SUPFAM" id="SSF51445">
    <property type="entry name" value="(Trans)glycosidases"/>
    <property type="match status" value="1"/>
</dbReference>
<evidence type="ECO:0000313" key="17">
    <source>
        <dbReference type="EMBL" id="CAI9912591.1"/>
    </source>
</evidence>
<dbReference type="EMBL" id="CAXDID020000038">
    <property type="protein sequence ID" value="CAL5998343.1"/>
    <property type="molecule type" value="Genomic_DNA"/>
</dbReference>
<comment type="caution">
    <text evidence="17">The sequence shown here is derived from an EMBL/GenBank/DDBJ whole genome shotgun (WGS) entry which is preliminary data.</text>
</comment>
<keyword evidence="6" id="KW-0732">Signal</keyword>
<keyword evidence="12" id="KW-0326">Glycosidase</keyword>
<dbReference type="AlphaFoldDB" id="A0AA86N4F6"/>
<dbReference type="GO" id="GO:0016052">
    <property type="term" value="P:carbohydrate catabolic process"/>
    <property type="evidence" value="ECO:0007669"/>
    <property type="project" value="InterPro"/>
</dbReference>
<dbReference type="PANTHER" id="PTHR10357:SF215">
    <property type="entry name" value="ALPHA-AMYLASE 1"/>
    <property type="match status" value="1"/>
</dbReference>
<sequence length="459" mass="53063">MFSLISLFAFPDPNEFRKRRVYQIVIDRFASSNPGLCDTAEKLQQYCGGDLRGIISKLDYIKNLGYNAIALSSTLLQINSSKAYHGFWPADFYQINPHFGTSQDLKDLITSAHGLGMWVISDVQYNSVGLCESPDDFSCIKTFPLSEYYHDNCQNNDIEKCRNNGLPDLDQSHQFVKAEMINWSQWFQKEFDFDGFRITAIDTVQYSFWQELKKITPWLTIGEVEYNFNNSKYLKNGDFSTVFNQELESSFITVFEHKYTMMWLSMSFKSQVEEFGPKLADMGVFIDNDRSRSAILRCSGDLALFMNLVALQHSWIGVPFLTYGTEQITTNGPSYIFDVQPLWQKQQPYSQTSEYYTMIQKINQMRDKIKIEQLNQIELEADDTFYAYARGNQMLVALTNVGDWSKQTYHYKVSNSTFEANARICDILSNECTNVNADKSVDVYLAAGYPRIFIREDML</sequence>
<dbReference type="GO" id="GO:0004556">
    <property type="term" value="F:alpha-amylase activity"/>
    <property type="evidence" value="ECO:0007669"/>
    <property type="project" value="UniProtKB-EC"/>
</dbReference>
<dbReference type="InterPro" id="IPR017853">
    <property type="entry name" value="GH"/>
</dbReference>
<reference evidence="17" key="1">
    <citation type="submission" date="2023-06" db="EMBL/GenBank/DDBJ databases">
        <authorList>
            <person name="Kurt Z."/>
        </authorList>
    </citation>
    <scope>NUCLEOTIDE SEQUENCE</scope>
</reference>
<evidence type="ECO:0000313" key="18">
    <source>
        <dbReference type="EMBL" id="CAL5998343.1"/>
    </source>
</evidence>
<accession>A0AA86N4F6</accession>
<dbReference type="EMBL" id="CATOUU010000003">
    <property type="protein sequence ID" value="CAI9912591.1"/>
    <property type="molecule type" value="Genomic_DNA"/>
</dbReference>
<feature type="disulfide bond" evidence="14">
    <location>
        <begin position="153"/>
        <end position="161"/>
    </location>
</feature>
<evidence type="ECO:0000256" key="2">
    <source>
        <dbReference type="ARBA" id="ARBA00001913"/>
    </source>
</evidence>
<evidence type="ECO:0000256" key="15">
    <source>
        <dbReference type="PIRSR" id="PIRSR001024-5"/>
    </source>
</evidence>
<reference evidence="18 19" key="2">
    <citation type="submission" date="2024-07" db="EMBL/GenBank/DDBJ databases">
        <authorList>
            <person name="Akdeniz Z."/>
        </authorList>
    </citation>
    <scope>NUCLEOTIDE SEQUENCE [LARGE SCALE GENOMIC DNA]</scope>
</reference>
<keyword evidence="19" id="KW-1185">Reference proteome</keyword>
<organism evidence="17">
    <name type="scientific">Hexamita inflata</name>
    <dbReference type="NCBI Taxonomy" id="28002"/>
    <lineage>
        <taxon>Eukaryota</taxon>
        <taxon>Metamonada</taxon>
        <taxon>Diplomonadida</taxon>
        <taxon>Hexamitidae</taxon>
        <taxon>Hexamitinae</taxon>
        <taxon>Hexamita</taxon>
    </lineage>
</organism>
<feature type="binding site" evidence="15">
    <location>
        <position position="88"/>
    </location>
    <ligand>
        <name>substrate</name>
    </ligand>
</feature>
<evidence type="ECO:0000313" key="19">
    <source>
        <dbReference type="Proteomes" id="UP001642409"/>
    </source>
</evidence>
<keyword evidence="5" id="KW-0479">Metal-binding</keyword>
<feature type="disulfide bond" evidence="14">
    <location>
        <begin position="37"/>
        <end position="47"/>
    </location>
</feature>
<evidence type="ECO:0000256" key="7">
    <source>
        <dbReference type="ARBA" id="ARBA00022801"/>
    </source>
</evidence>
<dbReference type="PIRSF" id="PIRSF001024">
    <property type="entry name" value="Alph-amyl_fung"/>
    <property type="match status" value="1"/>
</dbReference>
<evidence type="ECO:0000256" key="8">
    <source>
        <dbReference type="ARBA" id="ARBA00022837"/>
    </source>
</evidence>
<feature type="domain" description="Glycosyl hydrolase family 13 catalytic" evidence="16">
    <location>
        <begin position="23"/>
        <end position="366"/>
    </location>
</feature>
<feature type="binding site" evidence="15">
    <location>
        <position position="289"/>
    </location>
    <ligand>
        <name>substrate</name>
    </ligand>
</feature>
<keyword evidence="10" id="KW-0325">Glycoprotein</keyword>
<dbReference type="Gene3D" id="3.20.20.80">
    <property type="entry name" value="Glycosidases"/>
    <property type="match status" value="1"/>
</dbReference>
<dbReference type="InterPro" id="IPR015340">
    <property type="entry name" value="A_amylase_C_dom"/>
</dbReference>
<comment type="catalytic activity">
    <reaction evidence="1">
        <text>Endohydrolysis of (1-&gt;4)-alpha-D-glucosidic linkages in polysaccharides containing three or more (1-&gt;4)-alpha-linked D-glucose units.</text>
        <dbReference type="EC" id="3.2.1.1"/>
    </reaction>
</comment>